<feature type="domain" description="Piwi" evidence="4">
    <location>
        <begin position="661"/>
        <end position="848"/>
    </location>
</feature>
<dbReference type="InterPro" id="IPR036085">
    <property type="entry name" value="PAZ_dom_sf"/>
</dbReference>
<evidence type="ECO:0000259" key="4">
    <source>
        <dbReference type="PROSITE" id="PS50822"/>
    </source>
</evidence>
<accession>A0A4R0RGZ5</accession>
<dbReference type="SMART" id="SM00949">
    <property type="entry name" value="PAZ"/>
    <property type="match status" value="1"/>
</dbReference>
<dbReference type="Pfam" id="PF16488">
    <property type="entry name" value="ArgoL2"/>
    <property type="match status" value="1"/>
</dbReference>
<keyword evidence="6" id="KW-1185">Reference proteome</keyword>
<dbReference type="Pfam" id="PF08699">
    <property type="entry name" value="ArgoL1"/>
    <property type="match status" value="1"/>
</dbReference>
<dbReference type="InterPro" id="IPR014811">
    <property type="entry name" value="ArgoL1"/>
</dbReference>
<name>A0A4R0RGZ5_9APHY</name>
<evidence type="ECO:0000313" key="5">
    <source>
        <dbReference type="EMBL" id="TCD66063.1"/>
    </source>
</evidence>
<dbReference type="InterPro" id="IPR032474">
    <property type="entry name" value="Argonaute_N"/>
</dbReference>
<dbReference type="Proteomes" id="UP000292702">
    <property type="component" value="Unassembled WGS sequence"/>
</dbReference>
<dbReference type="Gene3D" id="3.40.50.2300">
    <property type="match status" value="1"/>
</dbReference>
<proteinExistence type="inferred from homology"/>
<dbReference type="PANTHER" id="PTHR22891">
    <property type="entry name" value="EUKARYOTIC TRANSLATION INITIATION FACTOR 2C"/>
    <property type="match status" value="1"/>
</dbReference>
<dbReference type="PROSITE" id="PS50822">
    <property type="entry name" value="PIWI"/>
    <property type="match status" value="1"/>
</dbReference>
<dbReference type="PROSITE" id="PS50821">
    <property type="entry name" value="PAZ"/>
    <property type="match status" value="1"/>
</dbReference>
<dbReference type="CDD" id="cd02846">
    <property type="entry name" value="PAZ_argonaute_like"/>
    <property type="match status" value="1"/>
</dbReference>
<dbReference type="Gene3D" id="3.30.420.10">
    <property type="entry name" value="Ribonuclease H-like superfamily/Ribonuclease H"/>
    <property type="match status" value="1"/>
</dbReference>
<protein>
    <recommendedName>
        <fullName evidence="7">Piwi domain-containing protein</fullName>
    </recommendedName>
</protein>
<evidence type="ECO:0000313" key="6">
    <source>
        <dbReference type="Proteomes" id="UP000292702"/>
    </source>
</evidence>
<dbReference type="InterPro" id="IPR032472">
    <property type="entry name" value="ArgoL2"/>
</dbReference>
<dbReference type="SMART" id="SM00950">
    <property type="entry name" value="Piwi"/>
    <property type="match status" value="1"/>
</dbReference>
<feature type="domain" description="PAZ" evidence="3">
    <location>
        <begin position="357"/>
        <end position="463"/>
    </location>
</feature>
<evidence type="ECO:0008006" key="7">
    <source>
        <dbReference type="Google" id="ProtNLM"/>
    </source>
</evidence>
<evidence type="ECO:0000259" key="3">
    <source>
        <dbReference type="PROSITE" id="PS50821"/>
    </source>
</evidence>
<dbReference type="GO" id="GO:0003723">
    <property type="term" value="F:RNA binding"/>
    <property type="evidence" value="ECO:0007669"/>
    <property type="project" value="InterPro"/>
</dbReference>
<feature type="compositionally biased region" description="Gly residues" evidence="2">
    <location>
        <begin position="74"/>
        <end position="87"/>
    </location>
</feature>
<dbReference type="EMBL" id="RWJN01000151">
    <property type="protein sequence ID" value="TCD66063.1"/>
    <property type="molecule type" value="Genomic_DNA"/>
</dbReference>
<dbReference type="Pfam" id="PF02171">
    <property type="entry name" value="Piwi"/>
    <property type="match status" value="1"/>
</dbReference>
<comment type="similarity">
    <text evidence="1">Belongs to the argonaute family.</text>
</comment>
<comment type="caution">
    <text evidence="5">The sequence shown here is derived from an EMBL/GenBank/DDBJ whole genome shotgun (WGS) entry which is preliminary data.</text>
</comment>
<feature type="region of interest" description="Disordered" evidence="2">
    <location>
        <begin position="1"/>
        <end position="105"/>
    </location>
</feature>
<dbReference type="Pfam" id="PF16486">
    <property type="entry name" value="ArgoN"/>
    <property type="match status" value="1"/>
</dbReference>
<dbReference type="InterPro" id="IPR012337">
    <property type="entry name" value="RNaseH-like_sf"/>
</dbReference>
<organism evidence="5 6">
    <name type="scientific">Steccherinum ochraceum</name>
    <dbReference type="NCBI Taxonomy" id="92696"/>
    <lineage>
        <taxon>Eukaryota</taxon>
        <taxon>Fungi</taxon>
        <taxon>Dikarya</taxon>
        <taxon>Basidiomycota</taxon>
        <taxon>Agaricomycotina</taxon>
        <taxon>Agaricomycetes</taxon>
        <taxon>Polyporales</taxon>
        <taxon>Steccherinaceae</taxon>
        <taxon>Steccherinum</taxon>
    </lineage>
</organism>
<dbReference type="InterPro" id="IPR003165">
    <property type="entry name" value="Piwi"/>
</dbReference>
<dbReference type="STRING" id="92696.A0A4R0RGZ5"/>
<evidence type="ECO:0000256" key="2">
    <source>
        <dbReference type="SAM" id="MobiDB-lite"/>
    </source>
</evidence>
<dbReference type="SUPFAM" id="SSF101690">
    <property type="entry name" value="PAZ domain"/>
    <property type="match status" value="1"/>
</dbReference>
<dbReference type="Pfam" id="PF02170">
    <property type="entry name" value="PAZ"/>
    <property type="match status" value="1"/>
</dbReference>
<sequence length="942" mass="101959">MSQSSGSSFRSRGRGRGQGDRGGRGGGGGGQRGGGPRGGGPSGYQGAGGGPGHQGGQGFAPGGRGGGAPPPPSRGGGRGGRGRGGPQPGDIFSPPGGGALTLPDRLSPQNLDALVASFKQARVGPEMPLRPGWGTKGKPILLRANFFAVTLPKGLVIYEYEIKYVEQAPQGRKAKQKLPGAMQAQVLAILEEMPAFQPYKTHIAHDRRTRLVSSRRLPEDVAFDVVFVEEGDTAPRADASTFHVTLELKSELNTNELTQAMEGNLEHRSSTLDNPQSTGERLSLISALNLVLQQHAARTGTRVGKNRYFFATGNNADPPLSLGLYARQGFFLSVRPTFKQLMVNINVCMTAFYEPGNLAQAMFAFQEKSRGGMPNAFVEKLVVVTHHLGYRRKYTVRKVASNTASRQMMNLEEEGRQVSVEQYFREKYNVNLQYGSQLPLVDVTGPGARHTTYLPPELCEIPPNQAYHGLLDSTSTAAMIKLACKNPAFNADAIVNQGLPLLGLKQNAVAGPVAGFGLAVSNDMAVIPARILAPPSVAYRAGKPNIRDAGWNIVNVKFHAGGDMRNWAVLLVTEGRTADRGRPNEFTGNTDPQLKTFVGTFLAKCASSGMVTAPPGTMPQLIVTPRLPPHHRQDDPYRERALAVIKKALKDGLNPQRKPAFILVLLSGMDDYIYPGIKRMCDVELGLQTVSMLMAKARNDDANKQDQYFSNVALKVNVKLGGTNHVLDTQSMAYLKAKKTMMVGMDVTHPSPRSRKGTPSVVAVVASIDDDFIQYPASLGIQRNANINREAEEMVQDLDKMVVEKLLLYQKQKSNNNRLPERIIVFRDGVSDGQFRLVLRHELPQFHQQNRLSTIWPDGAYQTGWSLIISHHPGGAAQLVTILSSISSVLTVLIRTRAVIIITGGPTLGASGRPCEAQWKIYCPLPPGLRPKDLGLRGANAI</sequence>
<dbReference type="SUPFAM" id="SSF53098">
    <property type="entry name" value="Ribonuclease H-like"/>
    <property type="match status" value="1"/>
</dbReference>
<gene>
    <name evidence="5" type="ORF">EIP91_001871</name>
</gene>
<dbReference type="SMART" id="SM01163">
    <property type="entry name" value="DUF1785"/>
    <property type="match status" value="1"/>
</dbReference>
<dbReference type="OrthoDB" id="10252740at2759"/>
<reference evidence="5 6" key="1">
    <citation type="submission" date="2018-11" db="EMBL/GenBank/DDBJ databases">
        <title>Genome assembly of Steccherinum ochraceum LE-BIN_3174, the white-rot fungus of the Steccherinaceae family (The Residual Polyporoid clade, Polyporales, Basidiomycota).</title>
        <authorList>
            <person name="Fedorova T.V."/>
            <person name="Glazunova O.A."/>
            <person name="Landesman E.O."/>
            <person name="Moiseenko K.V."/>
            <person name="Psurtseva N.V."/>
            <person name="Savinova O.S."/>
            <person name="Shakhova N.V."/>
            <person name="Tyazhelova T.V."/>
            <person name="Vasina D.V."/>
        </authorList>
    </citation>
    <scope>NUCLEOTIDE SEQUENCE [LARGE SCALE GENOMIC DNA]</scope>
    <source>
        <strain evidence="5 6">LE-BIN_3174</strain>
    </source>
</reference>
<evidence type="ECO:0000256" key="1">
    <source>
        <dbReference type="RuleBase" id="RU361178"/>
    </source>
</evidence>
<dbReference type="InterPro" id="IPR003100">
    <property type="entry name" value="PAZ_dom"/>
</dbReference>
<dbReference type="AlphaFoldDB" id="A0A4R0RGZ5"/>
<dbReference type="Gene3D" id="2.170.260.10">
    <property type="entry name" value="paz domain"/>
    <property type="match status" value="1"/>
</dbReference>
<feature type="compositionally biased region" description="Low complexity" evidence="2">
    <location>
        <begin position="1"/>
        <end position="10"/>
    </location>
</feature>
<feature type="compositionally biased region" description="Gly residues" evidence="2">
    <location>
        <begin position="24"/>
        <end position="67"/>
    </location>
</feature>
<dbReference type="InterPro" id="IPR036397">
    <property type="entry name" value="RNaseH_sf"/>
</dbReference>